<evidence type="ECO:0000313" key="5">
    <source>
        <dbReference type="Proteomes" id="UP000263595"/>
    </source>
</evidence>
<sequence length="874" mass="90491">MAPLTFRKTLLALAITASALPAFAETVQLTNAGYVSEHQTHNGNLEFTGSYSGGGEEDAIELNGSTINGDLILNANIASTGDFAGGVDMDQWDEAEVFTPNVITGSVINKGSIQANGGGANALMIDPARIGGSVINEGLLSAIGEPLTDEGGTDVARALDFSGSSVIAGDLVNAASGQIYARGEDARGINLEGGTIEGKVINYGRIEVVGEGATAIDATTSENGFYTDMVDLAGIENHGTIIATGEDANGIVLDGASLTTANGMHVLNTGTIIAQDAGILIGNTDFDTPGQTDNYAQYGDLNIFNSGSIISQDEAIDASESNRPVELILRKGSVIVGNLIDLSNIEVEADSSFTGTDISGDGYNIRLKDAKEGWIDVGSVSGGNSATLSLESAHTSIDGNLYIAGNSALGLTLGNDTNASKPVLSVTGTAEFGQGAQVKLSARGNDFSANGSSYTLIDAGTLQVLDASGENVNPQGTLAVTSTSVLLNVDTSTIVDNKLVAVVTTKNQQGIDQILDQHGGSDNHKRSLGALVQDGIISQLGDNDPLRAIALNGSSAEVAKLAEQLTPETNGAATQAATTSQSLVNGVTSGRTSSLRGASSGEGFKDTGVWVQSLYSDATQGQRDGIAGYNAYSRGIAVGADGKLNDQLTLGLAYSFINTDVNSKGGNKTEVDSHAFTLYGGFEQGNYFVDASMTYGINDNEGKREIAGTKAKADYDSNLFGLNVVGGYTYRISPQLLVEPRLAARYSRVDIDGYREKGSSAALKVEDQRYEAIELGAGVRVAGSFNLGAGTLEPQFKLMAYHDFAADEAASTSTFLLGSTPFVTHGANAVRDSYEAGVGADYKLGAVTLGVNYDYIGKSGFDADVFSAKVRYDF</sequence>
<reference evidence="5" key="1">
    <citation type="submission" date="2018-08" db="EMBL/GenBank/DDBJ databases">
        <authorList>
            <person name="Blom J."/>
        </authorList>
    </citation>
    <scope>NUCLEOTIDE SEQUENCE [LARGE SCALE GENOMIC DNA]</scope>
    <source>
        <strain evidence="5">CCOS 865</strain>
    </source>
</reference>
<dbReference type="NCBIfam" id="TIGR01414">
    <property type="entry name" value="autotrans_barl"/>
    <property type="match status" value="1"/>
</dbReference>
<evidence type="ECO:0000256" key="2">
    <source>
        <dbReference type="SAM" id="SignalP"/>
    </source>
</evidence>
<keyword evidence="2" id="KW-0732">Signal</keyword>
<protein>
    <submittedName>
        <fullName evidence="4">Outer membrane protein B</fullName>
    </submittedName>
</protein>
<accession>A0A383RWA6</accession>
<dbReference type="Pfam" id="PF03797">
    <property type="entry name" value="Autotransporter"/>
    <property type="match status" value="1"/>
</dbReference>
<feature type="compositionally biased region" description="Polar residues" evidence="1">
    <location>
        <begin position="583"/>
        <end position="597"/>
    </location>
</feature>
<feature type="chain" id="PRO_5016641023" evidence="2">
    <location>
        <begin position="25"/>
        <end position="874"/>
    </location>
</feature>
<dbReference type="EMBL" id="UNOZ01000028">
    <property type="protein sequence ID" value="SYX91339.1"/>
    <property type="molecule type" value="Genomic_DNA"/>
</dbReference>
<dbReference type="AlphaFoldDB" id="A0A383RWA6"/>
<dbReference type="InterPro" id="IPR036709">
    <property type="entry name" value="Autotransporte_beta_dom_sf"/>
</dbReference>
<feature type="compositionally biased region" description="Low complexity" evidence="1">
    <location>
        <begin position="572"/>
        <end position="582"/>
    </location>
</feature>
<dbReference type="Gene3D" id="2.40.128.130">
    <property type="entry name" value="Autotransporter beta-domain"/>
    <property type="match status" value="1"/>
</dbReference>
<evidence type="ECO:0000313" key="4">
    <source>
        <dbReference type="EMBL" id="SYX91339.1"/>
    </source>
</evidence>
<dbReference type="InterPro" id="IPR006315">
    <property type="entry name" value="OM_autotransptr_brl_dom"/>
</dbReference>
<keyword evidence="5" id="KW-1185">Reference proteome</keyword>
<dbReference type="RefSeq" id="WP_415842635.1">
    <property type="nucleotide sequence ID" value="NZ_CBCSFL010000019.1"/>
</dbReference>
<feature type="region of interest" description="Disordered" evidence="1">
    <location>
        <begin position="569"/>
        <end position="600"/>
    </location>
</feature>
<evidence type="ECO:0000256" key="1">
    <source>
        <dbReference type="SAM" id="MobiDB-lite"/>
    </source>
</evidence>
<name>A0A383RWA6_9PSED</name>
<feature type="domain" description="Autotransporter" evidence="3">
    <location>
        <begin position="602"/>
        <end position="874"/>
    </location>
</feature>
<dbReference type="SUPFAM" id="SSF103515">
    <property type="entry name" value="Autotransporter"/>
    <property type="match status" value="1"/>
</dbReference>
<organism evidence="4 5">
    <name type="scientific">Pseudomonas reidholzensis</name>
    <dbReference type="NCBI Taxonomy" id="1785162"/>
    <lineage>
        <taxon>Bacteria</taxon>
        <taxon>Pseudomonadati</taxon>
        <taxon>Pseudomonadota</taxon>
        <taxon>Gammaproteobacteria</taxon>
        <taxon>Pseudomonadales</taxon>
        <taxon>Pseudomonadaceae</taxon>
        <taxon>Pseudomonas</taxon>
    </lineage>
</organism>
<dbReference type="InterPro" id="IPR005546">
    <property type="entry name" value="Autotransporte_beta"/>
</dbReference>
<dbReference type="PROSITE" id="PS51208">
    <property type="entry name" value="AUTOTRANSPORTER"/>
    <property type="match status" value="1"/>
</dbReference>
<dbReference type="SMART" id="SM00869">
    <property type="entry name" value="Autotransporter"/>
    <property type="match status" value="1"/>
</dbReference>
<gene>
    <name evidence="4" type="primary">ompB</name>
    <name evidence="4" type="ORF">CCOS865_03608</name>
</gene>
<proteinExistence type="predicted"/>
<dbReference type="GO" id="GO:0019867">
    <property type="term" value="C:outer membrane"/>
    <property type="evidence" value="ECO:0007669"/>
    <property type="project" value="InterPro"/>
</dbReference>
<evidence type="ECO:0000259" key="3">
    <source>
        <dbReference type="PROSITE" id="PS51208"/>
    </source>
</evidence>
<feature type="signal peptide" evidence="2">
    <location>
        <begin position="1"/>
        <end position="24"/>
    </location>
</feature>
<dbReference type="Proteomes" id="UP000263595">
    <property type="component" value="Unassembled WGS sequence"/>
</dbReference>